<dbReference type="InterPro" id="IPR023151">
    <property type="entry name" value="PEP_util_CS"/>
</dbReference>
<protein>
    <recommendedName>
        <fullName evidence="5">phosphoenolpyruvate--protein phosphotransferase</fullName>
        <ecNumber evidence="5">2.7.3.9</ecNumber>
    </recommendedName>
</protein>
<evidence type="ECO:0000256" key="9">
    <source>
        <dbReference type="ARBA" id="ARBA00022679"/>
    </source>
</evidence>
<dbReference type="PANTHER" id="PTHR46244">
    <property type="entry name" value="PHOSPHOENOLPYRUVATE-PROTEIN PHOSPHOTRANSFERASE"/>
    <property type="match status" value="1"/>
</dbReference>
<dbReference type="AlphaFoldDB" id="A0A9W6JPZ3"/>
<dbReference type="PANTHER" id="PTHR46244:SF6">
    <property type="entry name" value="PHOSPHOENOLPYRUVATE-PROTEIN PHOSPHOTRANSFERASE"/>
    <property type="match status" value="1"/>
</dbReference>
<evidence type="ECO:0000259" key="15">
    <source>
        <dbReference type="SMART" id="SM00065"/>
    </source>
</evidence>
<dbReference type="PRINTS" id="PR01736">
    <property type="entry name" value="PHPHTRNFRASE"/>
</dbReference>
<dbReference type="InterPro" id="IPR036618">
    <property type="entry name" value="PtsI_HPr-bd_sf"/>
</dbReference>
<dbReference type="RefSeq" id="WP_271202103.1">
    <property type="nucleotide sequence ID" value="NZ_BSFL01000004.1"/>
</dbReference>
<evidence type="ECO:0000256" key="8">
    <source>
        <dbReference type="ARBA" id="ARBA00022597"/>
    </source>
</evidence>
<name>A0A9W6JPZ3_9HYPH</name>
<evidence type="ECO:0000256" key="5">
    <source>
        <dbReference type="ARBA" id="ARBA00012232"/>
    </source>
</evidence>
<feature type="domain" description="GAF" evidence="15">
    <location>
        <begin position="24"/>
        <end position="170"/>
    </location>
</feature>
<dbReference type="InterPro" id="IPR003018">
    <property type="entry name" value="GAF"/>
</dbReference>
<keyword evidence="17" id="KW-1185">Reference proteome</keyword>
<dbReference type="SUPFAM" id="SSF47831">
    <property type="entry name" value="Enzyme I of the PEP:sugar phosphotransferase system HPr-binding (sub)domain"/>
    <property type="match status" value="1"/>
</dbReference>
<evidence type="ECO:0000256" key="1">
    <source>
        <dbReference type="ARBA" id="ARBA00000683"/>
    </source>
</evidence>
<evidence type="ECO:0000256" key="4">
    <source>
        <dbReference type="ARBA" id="ARBA00007837"/>
    </source>
</evidence>
<dbReference type="InterPro" id="IPR008279">
    <property type="entry name" value="PEP-util_enz_mobile_dom"/>
</dbReference>
<evidence type="ECO:0000256" key="14">
    <source>
        <dbReference type="SAM" id="Coils"/>
    </source>
</evidence>
<evidence type="ECO:0000256" key="12">
    <source>
        <dbReference type="ARBA" id="ARBA00022777"/>
    </source>
</evidence>
<comment type="catalytic activity">
    <reaction evidence="1">
        <text>L-histidyl-[protein] + phosphoenolpyruvate = N(pros)-phospho-L-histidyl-[protein] + pyruvate</text>
        <dbReference type="Rhea" id="RHEA:23880"/>
        <dbReference type="Rhea" id="RHEA-COMP:9745"/>
        <dbReference type="Rhea" id="RHEA-COMP:9746"/>
        <dbReference type="ChEBI" id="CHEBI:15361"/>
        <dbReference type="ChEBI" id="CHEBI:29979"/>
        <dbReference type="ChEBI" id="CHEBI:58702"/>
        <dbReference type="ChEBI" id="CHEBI:64837"/>
        <dbReference type="EC" id="2.7.3.9"/>
    </reaction>
</comment>
<keyword evidence="13" id="KW-0460">Magnesium</keyword>
<keyword evidence="9" id="KW-0808">Transferase</keyword>
<keyword evidence="14" id="KW-0175">Coiled coil</keyword>
<dbReference type="InterPro" id="IPR000121">
    <property type="entry name" value="PEP_util_C"/>
</dbReference>
<evidence type="ECO:0000256" key="2">
    <source>
        <dbReference type="ARBA" id="ARBA00001946"/>
    </source>
</evidence>
<dbReference type="InterPro" id="IPR040442">
    <property type="entry name" value="Pyrv_kinase-like_dom_sf"/>
</dbReference>
<dbReference type="Pfam" id="PF02896">
    <property type="entry name" value="PEP-utilizers_C"/>
    <property type="match status" value="1"/>
</dbReference>
<comment type="subcellular location">
    <subcellularLocation>
        <location evidence="3">Cytoplasm</location>
    </subcellularLocation>
</comment>
<comment type="cofactor">
    <cofactor evidence="2">
        <name>Mg(2+)</name>
        <dbReference type="ChEBI" id="CHEBI:18420"/>
    </cofactor>
</comment>
<dbReference type="GO" id="GO:0005737">
    <property type="term" value="C:cytoplasm"/>
    <property type="evidence" value="ECO:0007669"/>
    <property type="project" value="UniProtKB-SubCell"/>
</dbReference>
<evidence type="ECO:0000313" key="17">
    <source>
        <dbReference type="Proteomes" id="UP001143309"/>
    </source>
</evidence>
<dbReference type="Pfam" id="PF05524">
    <property type="entry name" value="PEP-utilisers_N"/>
    <property type="match status" value="1"/>
</dbReference>
<keyword evidence="11" id="KW-0479">Metal-binding</keyword>
<evidence type="ECO:0000256" key="7">
    <source>
        <dbReference type="ARBA" id="ARBA00022490"/>
    </source>
</evidence>
<comment type="caution">
    <text evidence="16">The sequence shown here is derived from an EMBL/GenBank/DDBJ whole genome shotgun (WGS) entry which is preliminary data.</text>
</comment>
<dbReference type="EC" id="2.7.3.9" evidence="5"/>
<dbReference type="InterPro" id="IPR008731">
    <property type="entry name" value="PTS_EIN"/>
</dbReference>
<reference evidence="16" key="2">
    <citation type="submission" date="2023-01" db="EMBL/GenBank/DDBJ databases">
        <authorList>
            <person name="Sun Q."/>
            <person name="Evtushenko L."/>
        </authorList>
    </citation>
    <scope>NUCLEOTIDE SEQUENCE</scope>
    <source>
        <strain evidence="16">VKM B-2748</strain>
    </source>
</reference>
<dbReference type="SMART" id="SM00065">
    <property type="entry name" value="GAF"/>
    <property type="match status" value="1"/>
</dbReference>
<keyword evidence="12" id="KW-0418">Kinase</keyword>
<keyword evidence="10" id="KW-0598">Phosphotransferase system</keyword>
<evidence type="ECO:0000313" key="16">
    <source>
        <dbReference type="EMBL" id="GLK81630.1"/>
    </source>
</evidence>
<dbReference type="InterPro" id="IPR015813">
    <property type="entry name" value="Pyrv/PenolPyrv_kinase-like_dom"/>
</dbReference>
<dbReference type="GO" id="GO:0046872">
    <property type="term" value="F:metal ion binding"/>
    <property type="evidence" value="ECO:0007669"/>
    <property type="project" value="UniProtKB-KW"/>
</dbReference>
<dbReference type="Gene3D" id="3.20.20.60">
    <property type="entry name" value="Phosphoenolpyruvate-binding domains"/>
    <property type="match status" value="1"/>
</dbReference>
<dbReference type="GO" id="GO:0016301">
    <property type="term" value="F:kinase activity"/>
    <property type="evidence" value="ECO:0007669"/>
    <property type="project" value="UniProtKB-KW"/>
</dbReference>
<evidence type="ECO:0000256" key="11">
    <source>
        <dbReference type="ARBA" id="ARBA00022723"/>
    </source>
</evidence>
<dbReference type="Pfam" id="PF01590">
    <property type="entry name" value="GAF"/>
    <property type="match status" value="1"/>
</dbReference>
<dbReference type="SUPFAM" id="SSF52009">
    <property type="entry name" value="Phosphohistidine domain"/>
    <property type="match status" value="1"/>
</dbReference>
<dbReference type="EMBL" id="BSFL01000004">
    <property type="protein sequence ID" value="GLK81630.1"/>
    <property type="molecule type" value="Genomic_DNA"/>
</dbReference>
<dbReference type="SUPFAM" id="SSF51621">
    <property type="entry name" value="Phosphoenolpyruvate/pyruvate domain"/>
    <property type="match status" value="1"/>
</dbReference>
<dbReference type="InterPro" id="IPR029016">
    <property type="entry name" value="GAF-like_dom_sf"/>
</dbReference>
<keyword evidence="7" id="KW-0963">Cytoplasm</keyword>
<keyword evidence="8" id="KW-0762">Sugar transport</keyword>
<dbReference type="Gene3D" id="1.10.274.10">
    <property type="entry name" value="PtsI, HPr-binding domain"/>
    <property type="match status" value="1"/>
</dbReference>
<dbReference type="GO" id="GO:0009401">
    <property type="term" value="P:phosphoenolpyruvate-dependent sugar phosphotransferase system"/>
    <property type="evidence" value="ECO:0007669"/>
    <property type="project" value="UniProtKB-KW"/>
</dbReference>
<dbReference type="InterPro" id="IPR036637">
    <property type="entry name" value="Phosphohistidine_dom_sf"/>
</dbReference>
<dbReference type="Gene3D" id="3.30.450.40">
    <property type="match status" value="1"/>
</dbReference>
<dbReference type="Proteomes" id="UP001143309">
    <property type="component" value="Unassembled WGS sequence"/>
</dbReference>
<gene>
    <name evidence="16" type="primary">ptsP</name>
    <name evidence="16" type="ORF">GCM10008174_33710</name>
</gene>
<feature type="coiled-coil region" evidence="14">
    <location>
        <begin position="210"/>
        <end position="237"/>
    </location>
</feature>
<dbReference type="InterPro" id="IPR050499">
    <property type="entry name" value="PEP-utilizing_PTS_enzyme"/>
</dbReference>
<dbReference type="PROSITE" id="PS00742">
    <property type="entry name" value="PEP_ENZYMES_2"/>
    <property type="match status" value="1"/>
</dbReference>
<dbReference type="GO" id="GO:0008965">
    <property type="term" value="F:phosphoenolpyruvate-protein phosphotransferase activity"/>
    <property type="evidence" value="ECO:0007669"/>
    <property type="project" value="UniProtKB-EC"/>
</dbReference>
<evidence type="ECO:0000256" key="13">
    <source>
        <dbReference type="ARBA" id="ARBA00022842"/>
    </source>
</evidence>
<reference evidence="16" key="1">
    <citation type="journal article" date="2014" name="Int. J. Syst. Evol. Microbiol.">
        <title>Complete genome sequence of Corynebacterium casei LMG S-19264T (=DSM 44701T), isolated from a smear-ripened cheese.</title>
        <authorList>
            <consortium name="US DOE Joint Genome Institute (JGI-PGF)"/>
            <person name="Walter F."/>
            <person name="Albersmeier A."/>
            <person name="Kalinowski J."/>
            <person name="Ruckert C."/>
        </authorList>
    </citation>
    <scope>NUCLEOTIDE SEQUENCE</scope>
    <source>
        <strain evidence="16">VKM B-2748</strain>
    </source>
</reference>
<dbReference type="InterPro" id="IPR006318">
    <property type="entry name" value="PTS_EI-like"/>
</dbReference>
<sequence length="758" mass="82121">MRGAYGGPRVLLRRLREVMAEPVTAQERLDRIVVLIAANMVAEVCSVYVLRVDGDLELYATEGLNRAAVHLTTMRKGEGLVGLVADEAEPVNLSDAQSHPSFSYKPETGEEIYHSFMGVPILRAGNTLGVLVVQNKAHRSYSDEEIEALQTTAMVIAEMIASGELATPGGGVEPVGRRPTHAGGVALSEGIGLGHVVLHEPRVVVKNFIAEDANAELKRLDAALANLRASIDVLLDEGDVARAGEHRDVLEAFRMFANDRGWGKRLQEAVLTGLTAEAAVERVQSDTRARMQRQTDPYLRERLHDLDDLANRLLRELTSPGQGMAPAVTELPENAIVVARSMGPAALLDYDRSRLRGLVLEEGSGSSHVAIVARALGIAAVGQLENATGLVEAGDPIIVDGVSGEVHVRPTPDVERSYADKVRFRARRQEQYRALRGLPTRTRDGVDVSLLLNAGLLVDLPHIEETGADGVGLFRTELQFMVASSLPKTSAQEALYRSVLEAAGGKPVSFRTLDVGGDKILPYMRQEPEENPALGWRAIRLGLDRPALLRTQVRAMLRAASGRELRIMFPMVASVAEFDEARSVVERERARLETHGHRAPAQIRLGVMVEVPSLLFNLDEIARRVDFMSVGSNDLMQFLYAVDRGNARVANRFDTLDVAFLRALRQVAEVGRRHGTLVTLCGEMAARPLEAMTLVAIGYRSMSVSPAAVGPVKAALLDLDVGELRALVDPLLAAADGPTSLRAALGAYAAKRGLQVEP</sequence>
<dbReference type="NCBIfam" id="TIGR01417">
    <property type="entry name" value="PTS_I_fam"/>
    <property type="match status" value="1"/>
</dbReference>
<proteinExistence type="inferred from homology"/>
<comment type="similarity">
    <text evidence="4">Belongs to the PEP-utilizing enzyme family.</text>
</comment>
<evidence type="ECO:0000256" key="10">
    <source>
        <dbReference type="ARBA" id="ARBA00022683"/>
    </source>
</evidence>
<evidence type="ECO:0000256" key="3">
    <source>
        <dbReference type="ARBA" id="ARBA00004496"/>
    </source>
</evidence>
<dbReference type="Pfam" id="PF00391">
    <property type="entry name" value="PEP-utilizers"/>
    <property type="match status" value="1"/>
</dbReference>
<dbReference type="Gene3D" id="3.50.30.10">
    <property type="entry name" value="Phosphohistidine domain"/>
    <property type="match status" value="1"/>
</dbReference>
<keyword evidence="6" id="KW-0813">Transport</keyword>
<accession>A0A9W6JPZ3</accession>
<evidence type="ECO:0000256" key="6">
    <source>
        <dbReference type="ARBA" id="ARBA00022448"/>
    </source>
</evidence>
<dbReference type="SUPFAM" id="SSF55781">
    <property type="entry name" value="GAF domain-like"/>
    <property type="match status" value="1"/>
</dbReference>
<organism evidence="16 17">
    <name type="scientific">Methylopila turkensis</name>
    <dbReference type="NCBI Taxonomy" id="1437816"/>
    <lineage>
        <taxon>Bacteria</taxon>
        <taxon>Pseudomonadati</taxon>
        <taxon>Pseudomonadota</taxon>
        <taxon>Alphaproteobacteria</taxon>
        <taxon>Hyphomicrobiales</taxon>
        <taxon>Methylopilaceae</taxon>
        <taxon>Methylopila</taxon>
    </lineage>
</organism>